<dbReference type="PROSITE" id="PS51257">
    <property type="entry name" value="PROKAR_LIPOPROTEIN"/>
    <property type="match status" value="1"/>
</dbReference>
<dbReference type="FunFam" id="3.10.105.10:FF:000001">
    <property type="entry name" value="Oligopeptide ABC transporter, oligopeptide-binding protein"/>
    <property type="match status" value="1"/>
</dbReference>
<keyword evidence="7" id="KW-1185">Reference proteome</keyword>
<evidence type="ECO:0000256" key="3">
    <source>
        <dbReference type="ARBA" id="ARBA00022448"/>
    </source>
</evidence>
<dbReference type="InterPro" id="IPR030678">
    <property type="entry name" value="Peptide/Ni-bd"/>
</dbReference>
<dbReference type="GO" id="GO:1904680">
    <property type="term" value="F:peptide transmembrane transporter activity"/>
    <property type="evidence" value="ECO:0007669"/>
    <property type="project" value="TreeGrafter"/>
</dbReference>
<feature type="domain" description="Solute-binding protein family 5" evidence="5">
    <location>
        <begin position="77"/>
        <end position="459"/>
    </location>
</feature>
<dbReference type="FunFam" id="3.90.76.10:FF:000001">
    <property type="entry name" value="Oligopeptide ABC transporter substrate-binding protein"/>
    <property type="match status" value="1"/>
</dbReference>
<dbReference type="InterPro" id="IPR000914">
    <property type="entry name" value="SBP_5_dom"/>
</dbReference>
<dbReference type="AlphaFoldDB" id="A0A178II68"/>
<comment type="similarity">
    <text evidence="2">Belongs to the bacterial solute-binding protein 5 family.</text>
</comment>
<gene>
    <name evidence="6" type="ORF">AW736_15915</name>
</gene>
<dbReference type="GO" id="GO:0015833">
    <property type="term" value="P:peptide transport"/>
    <property type="evidence" value="ECO:0007669"/>
    <property type="project" value="TreeGrafter"/>
</dbReference>
<dbReference type="CDD" id="cd08504">
    <property type="entry name" value="PBP2_OppA"/>
    <property type="match status" value="1"/>
</dbReference>
<dbReference type="STRING" id="1184151.AW736_15915"/>
<name>A0A178II68_9BACT</name>
<proteinExistence type="inferred from homology"/>
<evidence type="ECO:0000313" key="6">
    <source>
        <dbReference type="EMBL" id="OAM88746.1"/>
    </source>
</evidence>
<dbReference type="Gene3D" id="3.90.76.10">
    <property type="entry name" value="Dipeptide-binding Protein, Domain 1"/>
    <property type="match status" value="1"/>
</dbReference>
<dbReference type="Gene3D" id="3.10.105.10">
    <property type="entry name" value="Dipeptide-binding Protein, Domain 3"/>
    <property type="match status" value="1"/>
</dbReference>
<dbReference type="Proteomes" id="UP000078486">
    <property type="component" value="Unassembled WGS sequence"/>
</dbReference>
<dbReference type="PANTHER" id="PTHR30290:SF10">
    <property type="entry name" value="PERIPLASMIC OLIGOPEPTIDE-BINDING PROTEIN-RELATED"/>
    <property type="match status" value="1"/>
</dbReference>
<dbReference type="Pfam" id="PF00496">
    <property type="entry name" value="SBP_bac_5"/>
    <property type="match status" value="1"/>
</dbReference>
<evidence type="ECO:0000259" key="5">
    <source>
        <dbReference type="Pfam" id="PF00496"/>
    </source>
</evidence>
<dbReference type="Gene3D" id="3.40.190.10">
    <property type="entry name" value="Periplasmic binding protein-like II"/>
    <property type="match status" value="1"/>
</dbReference>
<protein>
    <recommendedName>
        <fullName evidence="5">Solute-binding protein family 5 domain-containing protein</fullName>
    </recommendedName>
</protein>
<organism evidence="6 7">
    <name type="scientific">Termitidicoccus mucosus</name>
    <dbReference type="NCBI Taxonomy" id="1184151"/>
    <lineage>
        <taxon>Bacteria</taxon>
        <taxon>Pseudomonadati</taxon>
        <taxon>Verrucomicrobiota</taxon>
        <taxon>Opitutia</taxon>
        <taxon>Opitutales</taxon>
        <taxon>Opitutaceae</taxon>
        <taxon>Termitidicoccus</taxon>
    </lineage>
</organism>
<comment type="subcellular location">
    <subcellularLocation>
        <location evidence="1">Cell envelope</location>
    </subcellularLocation>
</comment>
<reference evidence="6 7" key="1">
    <citation type="submission" date="2016-01" db="EMBL/GenBank/DDBJ databases">
        <title>High potential of lignocellulose degradation of a new Verrucomicrobia species.</title>
        <authorList>
            <person name="Wang Y."/>
            <person name="Shi Y."/>
            <person name="Qiu Z."/>
            <person name="Liu S."/>
            <person name="Yang H."/>
        </authorList>
    </citation>
    <scope>NUCLEOTIDE SEQUENCE [LARGE SCALE GENOMIC DNA]</scope>
    <source>
        <strain evidence="6 7">TSB47</strain>
    </source>
</reference>
<evidence type="ECO:0000256" key="4">
    <source>
        <dbReference type="ARBA" id="ARBA00022729"/>
    </source>
</evidence>
<keyword evidence="4" id="KW-0732">Signal</keyword>
<dbReference type="RefSeq" id="WP_068771288.1">
    <property type="nucleotide sequence ID" value="NZ_CP109796.1"/>
</dbReference>
<dbReference type="InterPro" id="IPR039424">
    <property type="entry name" value="SBP_5"/>
</dbReference>
<evidence type="ECO:0000256" key="1">
    <source>
        <dbReference type="ARBA" id="ARBA00004196"/>
    </source>
</evidence>
<sequence>MKFPPLIIVIGCALALSGCGGRQNLSVAEANKTRTLLVGNLAEPNDLDPHIADSHQTFQIIMALFEGLAQYDPVTCEPRPAVATGWKVSDDGLTWTFSLRPDARWSNGDPVTAHDFVFAYRRMLSPGLAAEYAYMLYALKNGEAFNTGKITAPGQIGARADGDHTLVLALEYPVPYLPAMVCHSAWYPVHPPTIGKFGPIDQRGTLWTRPGNMVGNGYFTLAEWTPHQRIRCVKSATYWDREKVLLNEVVFFPIENEDAEERAFRTGQLHVTATLPISKIAVYKNDPRGVYNPSPMFATYFYRFNVNAPPLNDVRVRRALAMAIDRERLVQFVARGDQIPAANLTPPGIPGFAPSARLGTDIGQAQKLLAEAGFPGGAGFPRLEILFNTNQGHRQIAEAISEMWRRNLGIDIGLYNQEGKVWSETMRRLDYQISRTGWVGDYLDPSTFLDIMASDSGNNQTGWTNAEYDRLLALARSEQSQAKRLEYYQRCEEILADEAPLTPVYFYVRNNLRLPGVKGWTGNPLDLHPLKGVYIEP</sequence>
<keyword evidence="3" id="KW-0813">Transport</keyword>
<dbReference type="GO" id="GO:0043190">
    <property type="term" value="C:ATP-binding cassette (ABC) transporter complex"/>
    <property type="evidence" value="ECO:0007669"/>
    <property type="project" value="InterPro"/>
</dbReference>
<comment type="caution">
    <text evidence="6">The sequence shown here is derived from an EMBL/GenBank/DDBJ whole genome shotgun (WGS) entry which is preliminary data.</text>
</comment>
<dbReference type="GO" id="GO:0030288">
    <property type="term" value="C:outer membrane-bounded periplasmic space"/>
    <property type="evidence" value="ECO:0007669"/>
    <property type="project" value="UniProtKB-ARBA"/>
</dbReference>
<dbReference type="SUPFAM" id="SSF53850">
    <property type="entry name" value="Periplasmic binding protein-like II"/>
    <property type="match status" value="1"/>
</dbReference>
<dbReference type="PANTHER" id="PTHR30290">
    <property type="entry name" value="PERIPLASMIC BINDING COMPONENT OF ABC TRANSPORTER"/>
    <property type="match status" value="1"/>
</dbReference>
<dbReference type="PIRSF" id="PIRSF002741">
    <property type="entry name" value="MppA"/>
    <property type="match status" value="1"/>
</dbReference>
<accession>A0A178II68</accession>
<dbReference type="EMBL" id="LRRQ01000125">
    <property type="protein sequence ID" value="OAM88746.1"/>
    <property type="molecule type" value="Genomic_DNA"/>
</dbReference>
<evidence type="ECO:0000313" key="7">
    <source>
        <dbReference type="Proteomes" id="UP000078486"/>
    </source>
</evidence>
<evidence type="ECO:0000256" key="2">
    <source>
        <dbReference type="ARBA" id="ARBA00005695"/>
    </source>
</evidence>